<dbReference type="GO" id="GO:0015031">
    <property type="term" value="P:protein transport"/>
    <property type="evidence" value="ECO:0007669"/>
    <property type="project" value="UniProtKB-KW"/>
</dbReference>
<evidence type="ECO:0000259" key="11">
    <source>
        <dbReference type="PROSITE" id="PS50928"/>
    </source>
</evidence>
<feature type="domain" description="ABC transmembrane type-1" evidence="11">
    <location>
        <begin position="140"/>
        <end position="330"/>
    </location>
</feature>
<dbReference type="GO" id="GO:0055085">
    <property type="term" value="P:transmembrane transport"/>
    <property type="evidence" value="ECO:0007669"/>
    <property type="project" value="InterPro"/>
</dbReference>
<feature type="transmembrane region" description="Helical" evidence="10">
    <location>
        <begin position="71"/>
        <end position="88"/>
    </location>
</feature>
<keyword evidence="6" id="KW-0653">Protein transport</keyword>
<dbReference type="InterPro" id="IPR025966">
    <property type="entry name" value="OppC_N"/>
</dbReference>
<evidence type="ECO:0000256" key="6">
    <source>
        <dbReference type="ARBA" id="ARBA00022927"/>
    </source>
</evidence>
<dbReference type="InterPro" id="IPR000515">
    <property type="entry name" value="MetI-like"/>
</dbReference>
<name>A0A9D2MHG0_9FIRM</name>
<comment type="subcellular location">
    <subcellularLocation>
        <location evidence="1 10">Cell membrane</location>
        <topology evidence="1 10">Multi-pass membrane protein</topology>
    </subcellularLocation>
</comment>
<keyword evidence="2 10" id="KW-0813">Transport</keyword>
<keyword evidence="5" id="KW-0571">Peptide transport</keyword>
<comment type="caution">
    <text evidence="12">The sequence shown here is derived from an EMBL/GenBank/DDBJ whole genome shotgun (WGS) entry which is preliminary data.</text>
</comment>
<dbReference type="PROSITE" id="PS50928">
    <property type="entry name" value="ABC_TM1"/>
    <property type="match status" value="1"/>
</dbReference>
<dbReference type="Gene3D" id="1.10.3720.10">
    <property type="entry name" value="MetI-like"/>
    <property type="match status" value="1"/>
</dbReference>
<evidence type="ECO:0000313" key="12">
    <source>
        <dbReference type="EMBL" id="HJB59613.1"/>
    </source>
</evidence>
<reference evidence="12" key="1">
    <citation type="journal article" date="2021" name="PeerJ">
        <title>Extensive microbial diversity within the chicken gut microbiome revealed by metagenomics and culture.</title>
        <authorList>
            <person name="Gilroy R."/>
            <person name="Ravi A."/>
            <person name="Getino M."/>
            <person name="Pursley I."/>
            <person name="Horton D.L."/>
            <person name="Alikhan N.F."/>
            <person name="Baker D."/>
            <person name="Gharbi K."/>
            <person name="Hall N."/>
            <person name="Watson M."/>
            <person name="Adriaenssens E.M."/>
            <person name="Foster-Nyarko E."/>
            <person name="Jarju S."/>
            <person name="Secka A."/>
            <person name="Antonio M."/>
            <person name="Oren A."/>
            <person name="Chaudhuri R.R."/>
            <person name="La Ragione R."/>
            <person name="Hildebrand F."/>
            <person name="Pallen M.J."/>
        </authorList>
    </citation>
    <scope>NUCLEOTIDE SEQUENCE</scope>
    <source>
        <strain evidence="12">ChiHjej9B8-13557</strain>
    </source>
</reference>
<evidence type="ECO:0000313" key="13">
    <source>
        <dbReference type="Proteomes" id="UP000824211"/>
    </source>
</evidence>
<organism evidence="12 13">
    <name type="scientific">Candidatus Faecalibacterium faecipullorum</name>
    <dbReference type="NCBI Taxonomy" id="2838578"/>
    <lineage>
        <taxon>Bacteria</taxon>
        <taxon>Bacillati</taxon>
        <taxon>Bacillota</taxon>
        <taxon>Clostridia</taxon>
        <taxon>Eubacteriales</taxon>
        <taxon>Oscillospiraceae</taxon>
        <taxon>Faecalibacterium</taxon>
    </lineage>
</organism>
<reference evidence="12" key="2">
    <citation type="submission" date="2021-04" db="EMBL/GenBank/DDBJ databases">
        <authorList>
            <person name="Gilroy R."/>
        </authorList>
    </citation>
    <scope>NUCLEOTIDE SEQUENCE</scope>
    <source>
        <strain evidence="12">ChiHjej9B8-13557</strain>
    </source>
</reference>
<dbReference type="EMBL" id="DWXX01000147">
    <property type="protein sequence ID" value="HJB59613.1"/>
    <property type="molecule type" value="Genomic_DNA"/>
</dbReference>
<evidence type="ECO:0000256" key="3">
    <source>
        <dbReference type="ARBA" id="ARBA00022475"/>
    </source>
</evidence>
<dbReference type="GO" id="GO:0005886">
    <property type="term" value="C:plasma membrane"/>
    <property type="evidence" value="ECO:0007669"/>
    <property type="project" value="UniProtKB-SubCell"/>
</dbReference>
<dbReference type="PANTHER" id="PTHR43386:SF24">
    <property type="entry name" value="OLIGOPEPTIDE TRANSPORT SYSTEM PERMEASE PROTEIN AMID"/>
    <property type="match status" value="1"/>
</dbReference>
<evidence type="ECO:0000256" key="1">
    <source>
        <dbReference type="ARBA" id="ARBA00004651"/>
    </source>
</evidence>
<keyword evidence="3" id="KW-1003">Cell membrane</keyword>
<feature type="transmembrane region" description="Helical" evidence="10">
    <location>
        <begin position="312"/>
        <end position="333"/>
    </location>
</feature>
<evidence type="ECO:0000256" key="10">
    <source>
        <dbReference type="RuleBase" id="RU363032"/>
    </source>
</evidence>
<dbReference type="InterPro" id="IPR035906">
    <property type="entry name" value="MetI-like_sf"/>
</dbReference>
<dbReference type="GO" id="GO:0015833">
    <property type="term" value="P:peptide transport"/>
    <property type="evidence" value="ECO:0007669"/>
    <property type="project" value="UniProtKB-KW"/>
</dbReference>
<sequence>MLFFLKNAKAKQLENAMDAAQSAGGPAAWAGLPEEELFTPAGFCPEQAEATASSNYSYWGSTLRSFLRNKFAVALLIALAAVVAFAFLQPHLPGQLDPNYCRVDPETGIQYRNIAPGADGYIWGSNSIGQDLWARIWAGTRTSLTIAFFVALIEAVVGITVGVLWGYVRQLDFFFTELYNICDNIPSTIILILISYVASPSVPTLILGMSLTGWIAMARFIRNQILIIRDRDYNVASRCIGTPVYRIVLRNLLPYLVSVIMLRMALTVPAAIGSEVFVTYIGLGLSVETPSLGNLINDGRQVMMQAGLRYQLLYPTIILSFVTIAFYLIGNAFSDAADPKNHMQ</sequence>
<dbReference type="Proteomes" id="UP000824211">
    <property type="component" value="Unassembled WGS sequence"/>
</dbReference>
<dbReference type="Pfam" id="PF00528">
    <property type="entry name" value="BPD_transp_1"/>
    <property type="match status" value="1"/>
</dbReference>
<evidence type="ECO:0000256" key="4">
    <source>
        <dbReference type="ARBA" id="ARBA00022692"/>
    </source>
</evidence>
<evidence type="ECO:0000256" key="7">
    <source>
        <dbReference type="ARBA" id="ARBA00022989"/>
    </source>
</evidence>
<comment type="similarity">
    <text evidence="9">Belongs to the binding-protein-dependent transport system permease family. OppBC subfamily.</text>
</comment>
<dbReference type="Pfam" id="PF12911">
    <property type="entry name" value="OppC_N"/>
    <property type="match status" value="1"/>
</dbReference>
<dbReference type="InterPro" id="IPR050366">
    <property type="entry name" value="BP-dependent_transpt_permease"/>
</dbReference>
<gene>
    <name evidence="12" type="ORF">H9771_08200</name>
</gene>
<dbReference type="AlphaFoldDB" id="A0A9D2MHG0"/>
<evidence type="ECO:0000256" key="5">
    <source>
        <dbReference type="ARBA" id="ARBA00022856"/>
    </source>
</evidence>
<proteinExistence type="inferred from homology"/>
<evidence type="ECO:0000256" key="9">
    <source>
        <dbReference type="ARBA" id="ARBA00024202"/>
    </source>
</evidence>
<feature type="transmembrane region" description="Helical" evidence="10">
    <location>
        <begin position="146"/>
        <end position="166"/>
    </location>
</feature>
<keyword evidence="8 10" id="KW-0472">Membrane</keyword>
<evidence type="ECO:0000256" key="8">
    <source>
        <dbReference type="ARBA" id="ARBA00023136"/>
    </source>
</evidence>
<accession>A0A9D2MHG0</accession>
<keyword evidence="4 10" id="KW-0812">Transmembrane</keyword>
<protein>
    <submittedName>
        <fullName evidence="12">ABC transporter permease</fullName>
    </submittedName>
</protein>
<dbReference type="PANTHER" id="PTHR43386">
    <property type="entry name" value="OLIGOPEPTIDE TRANSPORT SYSTEM PERMEASE PROTEIN APPC"/>
    <property type="match status" value="1"/>
</dbReference>
<keyword evidence="7 10" id="KW-1133">Transmembrane helix</keyword>
<evidence type="ECO:0000256" key="2">
    <source>
        <dbReference type="ARBA" id="ARBA00022448"/>
    </source>
</evidence>
<dbReference type="SUPFAM" id="SSF161098">
    <property type="entry name" value="MetI-like"/>
    <property type="match status" value="1"/>
</dbReference>
<dbReference type="CDD" id="cd06261">
    <property type="entry name" value="TM_PBP2"/>
    <property type="match status" value="1"/>
</dbReference>